<keyword evidence="4" id="KW-0378">Hydrolase</keyword>
<dbReference type="PIRSF" id="PIRSF001217">
    <property type="entry name" value="Protease_4_SppA"/>
    <property type="match status" value="1"/>
</dbReference>
<evidence type="ECO:0000256" key="4">
    <source>
        <dbReference type="ARBA" id="ARBA00022801"/>
    </source>
</evidence>
<dbReference type="Pfam" id="PF01343">
    <property type="entry name" value="Peptidase_S49"/>
    <property type="match status" value="2"/>
</dbReference>
<keyword evidence="6 8" id="KW-0472">Membrane</keyword>
<dbReference type="Gene3D" id="6.20.330.10">
    <property type="match status" value="1"/>
</dbReference>
<dbReference type="NCBIfam" id="TIGR00706">
    <property type="entry name" value="SppA_dom"/>
    <property type="match status" value="1"/>
</dbReference>
<dbReference type="AlphaFoldDB" id="A0A084CMR2"/>
<keyword evidence="8" id="KW-1133">Transmembrane helix</keyword>
<sequence>MKNVCRIASSVAKGTWKTITLIRLTLANLFFLALLSSLIYFAYMSLNPSLPKIQEKSALVLNLSGPIVERSSYAKAMDSLAGSLFSNDFPKENVLFDLVNTIRYAKEDNQISGIVLALRDMQETNITKLRYIASALNEFKSSGKPIYAVGDFYTQSQYYLASYANKVYLAPEGGVSIKGYRSYSMYYKTFLKELNINAHVFRVGAYKSAVEPFIRDDMSDTVKKSTSHWLNQLWDKYVDDVSKNRKIKSEILKPTTENFLAELKSVDGNMAALSLKFGLVDELATRQQICSELTKIFGENDKNSYNAIDYYDYITTIPIKIDTKTDGVAVIVASGTIVNGSQIRGTIAGDTIAILLQQAKNNRNIKAVVLRVDSPGGSAFASEVIRNEIQALKHAGKPVVVSMSSIAASGGYWISMSANKIIAQATTLTGSIGIFGIITTFEKILKKMGIHTDGVGTYPFSDVGVTTGLSQPASDVFQMEIEHGYQRFVTLVSKNRNITLKKMGNLAQGKIWTGEDAMELGLIDQIGNFDDAIIEAAKLAELETYRVYRIEEAFLSPTKQFFQDIMRQIKISLEFNNLDILSSPIKPLTDQMTRYANLLQNFNDPKGHYAFCLNCQIEQYYT</sequence>
<evidence type="ECO:0000256" key="8">
    <source>
        <dbReference type="SAM" id="Phobius"/>
    </source>
</evidence>
<comment type="similarity">
    <text evidence="2">Belongs to the peptidase S49 family.</text>
</comment>
<keyword evidence="3 10" id="KW-0645">Protease</keyword>
<feature type="active site" description="Proton donor/acceptor" evidence="7">
    <location>
        <position position="207"/>
    </location>
</feature>
<dbReference type="EMBL" id="JGVK01000027">
    <property type="protein sequence ID" value="KEY91091.1"/>
    <property type="molecule type" value="Genomic_DNA"/>
</dbReference>
<dbReference type="OrthoDB" id="9764363at2"/>
<evidence type="ECO:0000256" key="1">
    <source>
        <dbReference type="ARBA" id="ARBA00004370"/>
    </source>
</evidence>
<dbReference type="InterPro" id="IPR047272">
    <property type="entry name" value="S49_SppA_C"/>
</dbReference>
<dbReference type="GO" id="GO:0016020">
    <property type="term" value="C:membrane"/>
    <property type="evidence" value="ECO:0007669"/>
    <property type="project" value="UniProtKB-SubCell"/>
</dbReference>
<dbReference type="CDD" id="cd07018">
    <property type="entry name" value="S49_SppA_67K_type"/>
    <property type="match status" value="1"/>
</dbReference>
<dbReference type="SUPFAM" id="SSF52096">
    <property type="entry name" value="ClpP/crotonase"/>
    <property type="match status" value="2"/>
</dbReference>
<feature type="transmembrane region" description="Helical" evidence="8">
    <location>
        <begin position="21"/>
        <end position="43"/>
    </location>
</feature>
<evidence type="ECO:0000313" key="10">
    <source>
        <dbReference type="EMBL" id="KEY91091.1"/>
    </source>
</evidence>
<dbReference type="InterPro" id="IPR002142">
    <property type="entry name" value="Peptidase_S49"/>
</dbReference>
<dbReference type="PANTHER" id="PTHR33209:SF1">
    <property type="entry name" value="PEPTIDASE S49 DOMAIN-CONTAINING PROTEIN"/>
    <property type="match status" value="1"/>
</dbReference>
<gene>
    <name evidence="10" type="ORF">CF67_04083</name>
</gene>
<dbReference type="NCBIfam" id="TIGR00705">
    <property type="entry name" value="SppA_67K"/>
    <property type="match status" value="1"/>
</dbReference>
<evidence type="ECO:0000256" key="2">
    <source>
        <dbReference type="ARBA" id="ARBA00008683"/>
    </source>
</evidence>
<dbReference type="Gene3D" id="3.90.226.10">
    <property type="entry name" value="2-enoyl-CoA Hydratase, Chain A, domain 1"/>
    <property type="match status" value="3"/>
</dbReference>
<dbReference type="RefSeq" id="WP_034414443.1">
    <property type="nucleotide sequence ID" value="NZ_JGVK01000027.1"/>
</dbReference>
<dbReference type="InterPro" id="IPR029045">
    <property type="entry name" value="ClpP/crotonase-like_dom_sf"/>
</dbReference>
<organism evidence="10 11">
    <name type="scientific">Candidatus Photodesmus blepharonis</name>
    <dbReference type="NCBI Taxonomy" id="1179155"/>
    <lineage>
        <taxon>Bacteria</taxon>
        <taxon>Pseudomonadati</taxon>
        <taxon>Pseudomonadota</taxon>
        <taxon>Gammaproteobacteria</taxon>
        <taxon>Vibrionales</taxon>
        <taxon>Vibrionaceae</taxon>
        <taxon>Candidatus Photodesmus</taxon>
    </lineage>
</organism>
<evidence type="ECO:0000256" key="3">
    <source>
        <dbReference type="ARBA" id="ARBA00022670"/>
    </source>
</evidence>
<dbReference type="InterPro" id="IPR004635">
    <property type="entry name" value="Pept_S49_SppA"/>
</dbReference>
<dbReference type="STRING" id="1179155.CF67_04083"/>
<reference evidence="10 11" key="1">
    <citation type="submission" date="2014-03" db="EMBL/GenBank/DDBJ databases">
        <title>Selection and divergence in the genomes of co-occurring obligate luminous symbionts with specific hosts.</title>
        <authorList>
            <person name="Hendry T.A."/>
            <person name="de Wet J.R."/>
            <person name="Dunlap P.V."/>
        </authorList>
    </citation>
    <scope>NUCLEOTIDE SEQUENCE [LARGE SCALE GENOMIC DNA]</scope>
    <source>
        <strain evidence="10 11">Ppalp.1</strain>
    </source>
</reference>
<evidence type="ECO:0000256" key="7">
    <source>
        <dbReference type="PIRSR" id="PIRSR001217-1"/>
    </source>
</evidence>
<evidence type="ECO:0000313" key="11">
    <source>
        <dbReference type="Proteomes" id="UP000053784"/>
    </source>
</evidence>
<evidence type="ECO:0000256" key="5">
    <source>
        <dbReference type="ARBA" id="ARBA00022825"/>
    </source>
</evidence>
<dbReference type="CDD" id="cd07023">
    <property type="entry name" value="S49_Sppa_N_C"/>
    <property type="match status" value="1"/>
</dbReference>
<dbReference type="InterPro" id="IPR004634">
    <property type="entry name" value="Pept_S49_pIV"/>
</dbReference>
<dbReference type="Proteomes" id="UP000053784">
    <property type="component" value="Unassembled WGS sequence"/>
</dbReference>
<proteinExistence type="inferred from homology"/>
<comment type="caution">
    <text evidence="10">The sequence shown here is derived from an EMBL/GenBank/DDBJ whole genome shotgun (WGS) entry which is preliminary data.</text>
</comment>
<protein>
    <submittedName>
        <fullName evidence="10">Protease 4</fullName>
    </submittedName>
</protein>
<dbReference type="InterPro" id="IPR047217">
    <property type="entry name" value="S49_SppA_67K_type_N"/>
</dbReference>
<dbReference type="PANTHER" id="PTHR33209">
    <property type="entry name" value="PROTEASE 4"/>
    <property type="match status" value="1"/>
</dbReference>
<keyword evidence="11" id="KW-1185">Reference proteome</keyword>
<feature type="active site" description="Nucleophile" evidence="7">
    <location>
        <position position="409"/>
    </location>
</feature>
<keyword evidence="8" id="KW-0812">Transmembrane</keyword>
<feature type="domain" description="Peptidase S49" evidence="9">
    <location>
        <begin position="392"/>
        <end position="542"/>
    </location>
</feature>
<accession>A0A084CMR2</accession>
<comment type="subcellular location">
    <subcellularLocation>
        <location evidence="1">Membrane</location>
    </subcellularLocation>
</comment>
<evidence type="ECO:0000256" key="6">
    <source>
        <dbReference type="ARBA" id="ARBA00023136"/>
    </source>
</evidence>
<dbReference type="GO" id="GO:0006465">
    <property type="term" value="P:signal peptide processing"/>
    <property type="evidence" value="ECO:0007669"/>
    <property type="project" value="InterPro"/>
</dbReference>
<dbReference type="GO" id="GO:0008236">
    <property type="term" value="F:serine-type peptidase activity"/>
    <property type="evidence" value="ECO:0007669"/>
    <property type="project" value="UniProtKB-KW"/>
</dbReference>
<keyword evidence="5" id="KW-0720">Serine protease</keyword>
<dbReference type="eggNOG" id="COG0616">
    <property type="taxonomic scope" value="Bacteria"/>
</dbReference>
<name>A0A084CMR2_9GAMM</name>
<evidence type="ECO:0000259" key="9">
    <source>
        <dbReference type="Pfam" id="PF01343"/>
    </source>
</evidence>
<feature type="domain" description="Peptidase S49" evidence="9">
    <location>
        <begin position="139"/>
        <end position="293"/>
    </location>
</feature>